<dbReference type="OrthoDB" id="11368at2157"/>
<feature type="region of interest" description="Disordered" evidence="1">
    <location>
        <begin position="151"/>
        <end position="189"/>
    </location>
</feature>
<dbReference type="AlphaFoldDB" id="A0A6B0GRV0"/>
<proteinExistence type="predicted"/>
<feature type="compositionally biased region" description="Low complexity" evidence="1">
    <location>
        <begin position="151"/>
        <end position="166"/>
    </location>
</feature>
<dbReference type="InterPro" id="IPR036388">
    <property type="entry name" value="WH-like_DNA-bd_sf"/>
</dbReference>
<name>A0A6B0GRV0_9EURY</name>
<dbReference type="Proteomes" id="UP000451471">
    <property type="component" value="Unassembled WGS sequence"/>
</dbReference>
<dbReference type="InterPro" id="IPR001845">
    <property type="entry name" value="HTH_ArsR_DNA-bd_dom"/>
</dbReference>
<evidence type="ECO:0000313" key="5">
    <source>
        <dbReference type="Proteomes" id="UP000451471"/>
    </source>
</evidence>
<protein>
    <submittedName>
        <fullName evidence="4">Helix-turn-helix domain-containing protein</fullName>
    </submittedName>
</protein>
<gene>
    <name evidence="4" type="ORF">GQS65_16335</name>
</gene>
<evidence type="ECO:0000256" key="1">
    <source>
        <dbReference type="SAM" id="MobiDB-lite"/>
    </source>
</evidence>
<sequence length="269" mass="27141">MSLLPLRGESTADPDEPRVVGLAGDEADETFEVLSSGTTRKVLAALYEQPSTPSEVRDQIGTSLQNVHYHLGKLEDADLIEPAGVGYSEKGTEMTVYAPTSEAIVLFAGRRDDRSRLRSMLSRVFGVVLALGVATAALRWFVQSQTGGAAFDSAESGGGAASSQEGADGEAGGASGASGDADTGGGAAAETDGVSIAATEEPSAADVATDGGVEATTQGAERATDAAAGGSETVVQQAADVLAGDPALAFLLGGLFVLLAVGLVWYTTR</sequence>
<evidence type="ECO:0000313" key="4">
    <source>
        <dbReference type="EMBL" id="MWG36037.1"/>
    </source>
</evidence>
<comment type="caution">
    <text evidence="4">The sequence shown here is derived from an EMBL/GenBank/DDBJ whole genome shotgun (WGS) entry which is preliminary data.</text>
</comment>
<dbReference type="RefSeq" id="WP_158205703.1">
    <property type="nucleotide sequence ID" value="NZ_WSZK01000030.1"/>
</dbReference>
<dbReference type="SMART" id="SM00418">
    <property type="entry name" value="HTH_ARSR"/>
    <property type="match status" value="1"/>
</dbReference>
<dbReference type="InterPro" id="IPR036390">
    <property type="entry name" value="WH_DNA-bd_sf"/>
</dbReference>
<keyword evidence="2" id="KW-1133">Transmembrane helix</keyword>
<dbReference type="Pfam" id="PF12840">
    <property type="entry name" value="HTH_20"/>
    <property type="match status" value="1"/>
</dbReference>
<evidence type="ECO:0000256" key="2">
    <source>
        <dbReference type="SAM" id="Phobius"/>
    </source>
</evidence>
<accession>A0A6B0GRV0</accession>
<dbReference type="Gene3D" id="1.10.10.10">
    <property type="entry name" value="Winged helix-like DNA-binding domain superfamily/Winged helix DNA-binding domain"/>
    <property type="match status" value="1"/>
</dbReference>
<organism evidence="4 5">
    <name type="scientific">Halomarina oriensis</name>
    <dbReference type="NCBI Taxonomy" id="671145"/>
    <lineage>
        <taxon>Archaea</taxon>
        <taxon>Methanobacteriati</taxon>
        <taxon>Methanobacteriota</taxon>
        <taxon>Stenosarchaea group</taxon>
        <taxon>Halobacteria</taxon>
        <taxon>Halobacteriales</taxon>
        <taxon>Natronomonadaceae</taxon>
        <taxon>Halomarina</taxon>
    </lineage>
</organism>
<dbReference type="EMBL" id="WSZK01000030">
    <property type="protein sequence ID" value="MWG36037.1"/>
    <property type="molecule type" value="Genomic_DNA"/>
</dbReference>
<keyword evidence="2" id="KW-0472">Membrane</keyword>
<feature type="compositionally biased region" description="Gly residues" evidence="1">
    <location>
        <begin position="169"/>
        <end position="187"/>
    </location>
</feature>
<reference evidence="4 5" key="1">
    <citation type="submission" date="2019-12" db="EMBL/GenBank/DDBJ databases">
        <title>Halocatena pleomorpha gen. nov. sp. nov., an extremely halophilic archaeon of family Halobacteriaceae isolated from saltpan soil.</title>
        <authorList>
            <person name="Pal Y."/>
            <person name="Verma A."/>
            <person name="Krishnamurthi S."/>
            <person name="Kumar P."/>
        </authorList>
    </citation>
    <scope>NUCLEOTIDE SEQUENCE [LARGE SCALE GENOMIC DNA]</scope>
    <source>
        <strain evidence="4 5">JCM 16495</strain>
    </source>
</reference>
<dbReference type="GO" id="GO:0003700">
    <property type="term" value="F:DNA-binding transcription factor activity"/>
    <property type="evidence" value="ECO:0007669"/>
    <property type="project" value="InterPro"/>
</dbReference>
<dbReference type="SUPFAM" id="SSF46785">
    <property type="entry name" value="Winged helix' DNA-binding domain"/>
    <property type="match status" value="1"/>
</dbReference>
<keyword evidence="5" id="KW-1185">Reference proteome</keyword>
<dbReference type="InterPro" id="IPR011991">
    <property type="entry name" value="ArsR-like_HTH"/>
</dbReference>
<evidence type="ECO:0000259" key="3">
    <source>
        <dbReference type="SMART" id="SM00418"/>
    </source>
</evidence>
<feature type="transmembrane region" description="Helical" evidence="2">
    <location>
        <begin position="247"/>
        <end position="266"/>
    </location>
</feature>
<keyword evidence="2" id="KW-0812">Transmembrane</keyword>
<feature type="domain" description="HTH arsR-type" evidence="3">
    <location>
        <begin position="29"/>
        <end position="109"/>
    </location>
</feature>
<feature type="transmembrane region" description="Helical" evidence="2">
    <location>
        <begin position="120"/>
        <end position="142"/>
    </location>
</feature>
<dbReference type="CDD" id="cd00090">
    <property type="entry name" value="HTH_ARSR"/>
    <property type="match status" value="1"/>
</dbReference>